<name>A0AA96LB91_9BACL</name>
<keyword evidence="3" id="KW-1185">Reference proteome</keyword>
<evidence type="ECO:0000259" key="1">
    <source>
        <dbReference type="Pfam" id="PF01882"/>
    </source>
</evidence>
<gene>
    <name evidence="2" type="ORF">MJA45_20470</name>
</gene>
<reference evidence="2 3" key="1">
    <citation type="submission" date="2022-02" db="EMBL/GenBank/DDBJ databases">
        <title>Paenibacillus sp. MBLB1776 Whole Genome Shotgun Sequencing.</title>
        <authorList>
            <person name="Hwang C.Y."/>
            <person name="Cho E.-S."/>
            <person name="Seo M.-J."/>
        </authorList>
    </citation>
    <scope>NUCLEOTIDE SEQUENCE [LARGE SCALE GENOMIC DNA]</scope>
    <source>
        <strain evidence="2 3">MBLB1776</strain>
    </source>
</reference>
<proteinExistence type="predicted"/>
<dbReference type="RefSeq" id="WP_315603752.1">
    <property type="nucleotide sequence ID" value="NZ_CP130318.1"/>
</dbReference>
<dbReference type="PANTHER" id="PTHR34351">
    <property type="entry name" value="SLR1927 PROTEIN-RELATED"/>
    <property type="match status" value="1"/>
</dbReference>
<evidence type="ECO:0000313" key="2">
    <source>
        <dbReference type="EMBL" id="WNQ09978.1"/>
    </source>
</evidence>
<dbReference type="AlphaFoldDB" id="A0AA96LB91"/>
<organism evidence="2 3">
    <name type="scientific">Paenibacillus aurantius</name>
    <dbReference type="NCBI Taxonomy" id="2918900"/>
    <lineage>
        <taxon>Bacteria</taxon>
        <taxon>Bacillati</taxon>
        <taxon>Bacillota</taxon>
        <taxon>Bacilli</taxon>
        <taxon>Bacillales</taxon>
        <taxon>Paenibacillaceae</taxon>
        <taxon>Paenibacillus</taxon>
    </lineage>
</organism>
<feature type="domain" description="DUF58" evidence="1">
    <location>
        <begin position="185"/>
        <end position="271"/>
    </location>
</feature>
<dbReference type="Proteomes" id="UP001305702">
    <property type="component" value="Chromosome"/>
</dbReference>
<protein>
    <submittedName>
        <fullName evidence="2">DUF58 domain-containing protein</fullName>
    </submittedName>
</protein>
<accession>A0AA96LB91</accession>
<dbReference type="InterPro" id="IPR002881">
    <property type="entry name" value="DUF58"/>
</dbReference>
<dbReference type="Pfam" id="PF01882">
    <property type="entry name" value="DUF58"/>
    <property type="match status" value="1"/>
</dbReference>
<dbReference type="EMBL" id="CP130318">
    <property type="protein sequence ID" value="WNQ09978.1"/>
    <property type="molecule type" value="Genomic_DNA"/>
</dbReference>
<evidence type="ECO:0000313" key="3">
    <source>
        <dbReference type="Proteomes" id="UP001305702"/>
    </source>
</evidence>
<sequence length="371" mass="41577">MGIGWLLVTAALTVGGQSLIVRRWGLSRIRYTREFSAETCSEGEQVELVEIIANAKKLPVPWLRVESLISAGLEFQSRFEMEVSSGEYYQNHKSLFSLMPNTKVVRRHKVHAAKRGCYRLRSAVMECGDFLGIRAGNRPLSFEAELLVYPKLYPLDELPLPSRSWQGEQLAKRWIVDDPFVTAGVREYRYGDALNSVNWKATARTGELQVYKRDYTTDHKLMLCVNVEESDMMWQGVTETQRIELGISVAASLIDRFGRVGMEVGFAYNGASADTPKESVRVEPGSGTLHTRFLMDTLAKLLLERIRPFELFLADEADTGISGRDYLLITPYVSDKVTAAAARLRQNGNTVEFLLTPDVTPGGAEKGEDPL</sequence>
<dbReference type="KEGG" id="paun:MJA45_20470"/>
<dbReference type="PANTHER" id="PTHR34351:SF2">
    <property type="entry name" value="DUF58 DOMAIN-CONTAINING PROTEIN"/>
    <property type="match status" value="1"/>
</dbReference>